<dbReference type="InterPro" id="IPR009207">
    <property type="entry name" value="SET7_MeTrfase"/>
</dbReference>
<protein>
    <recommendedName>
        <fullName evidence="1">SET domain-containing protein</fullName>
    </recommendedName>
</protein>
<dbReference type="PROSITE" id="PS50280">
    <property type="entry name" value="SET"/>
    <property type="match status" value="1"/>
</dbReference>
<evidence type="ECO:0000313" key="2">
    <source>
        <dbReference type="EMBL" id="PZV84568.1"/>
    </source>
</evidence>
<dbReference type="AlphaFoldDB" id="A0A326RTW9"/>
<evidence type="ECO:0000313" key="3">
    <source>
        <dbReference type="Proteomes" id="UP000248917"/>
    </source>
</evidence>
<feature type="domain" description="SET" evidence="1">
    <location>
        <begin position="17"/>
        <end position="126"/>
    </location>
</feature>
<dbReference type="SMART" id="SM00317">
    <property type="entry name" value="SET"/>
    <property type="match status" value="1"/>
</dbReference>
<dbReference type="OrthoDB" id="166979at2"/>
<dbReference type="CDD" id="cd10540">
    <property type="entry name" value="SET_SpSet7-like"/>
    <property type="match status" value="1"/>
</dbReference>
<dbReference type="InterPro" id="IPR046341">
    <property type="entry name" value="SET_dom_sf"/>
</dbReference>
<dbReference type="SUPFAM" id="SSF82199">
    <property type="entry name" value="SET domain"/>
    <property type="match status" value="1"/>
</dbReference>
<dbReference type="InterPro" id="IPR001214">
    <property type="entry name" value="SET_dom"/>
</dbReference>
<keyword evidence="3" id="KW-1185">Reference proteome</keyword>
<dbReference type="RefSeq" id="WP_111392231.1">
    <property type="nucleotide sequence ID" value="NZ_QKTX01000004.1"/>
</dbReference>
<dbReference type="Pfam" id="PF00856">
    <property type="entry name" value="SET"/>
    <property type="match status" value="1"/>
</dbReference>
<gene>
    <name evidence="2" type="ORF">CLV31_104219</name>
</gene>
<evidence type="ECO:0000259" key="1">
    <source>
        <dbReference type="PROSITE" id="PS50280"/>
    </source>
</evidence>
<dbReference type="PANTHER" id="PTHR12197">
    <property type="entry name" value="HISTONE-LYSINE N-METHYLTRANSFERASE SMYD"/>
    <property type="match status" value="1"/>
</dbReference>
<comment type="caution">
    <text evidence="2">The sequence shown here is derived from an EMBL/GenBank/DDBJ whole genome shotgun (WGS) entry which is preliminary data.</text>
</comment>
<dbReference type="Proteomes" id="UP000248917">
    <property type="component" value="Unassembled WGS sequence"/>
</dbReference>
<proteinExistence type="predicted"/>
<dbReference type="PANTHER" id="PTHR12197:SF251">
    <property type="entry name" value="EG:BACR7C10.4 PROTEIN"/>
    <property type="match status" value="1"/>
</dbReference>
<organism evidence="2 3">
    <name type="scientific">Algoriphagus aquaeductus</name>
    <dbReference type="NCBI Taxonomy" id="475299"/>
    <lineage>
        <taxon>Bacteria</taxon>
        <taxon>Pseudomonadati</taxon>
        <taxon>Bacteroidota</taxon>
        <taxon>Cytophagia</taxon>
        <taxon>Cytophagales</taxon>
        <taxon>Cyclobacteriaceae</taxon>
        <taxon>Algoriphagus</taxon>
    </lineage>
</organism>
<dbReference type="EMBL" id="QKTX01000004">
    <property type="protein sequence ID" value="PZV84568.1"/>
    <property type="molecule type" value="Genomic_DNA"/>
</dbReference>
<dbReference type="InterPro" id="IPR050869">
    <property type="entry name" value="H3K4_H4K5_MeTrfase"/>
</dbReference>
<reference evidence="2 3" key="1">
    <citation type="submission" date="2018-06" db="EMBL/GenBank/DDBJ databases">
        <title>Genomic Encyclopedia of Archaeal and Bacterial Type Strains, Phase II (KMG-II): from individual species to whole genera.</title>
        <authorList>
            <person name="Goeker M."/>
        </authorList>
    </citation>
    <scope>NUCLEOTIDE SEQUENCE [LARGE SCALE GENOMIC DNA]</scope>
    <source>
        <strain evidence="2 3">T4</strain>
    </source>
</reference>
<accession>A0A326RTW9</accession>
<dbReference type="GO" id="GO:0062122">
    <property type="term" value="F:histone H3K37 methyltransferase activity"/>
    <property type="evidence" value="ECO:0007669"/>
    <property type="project" value="InterPro"/>
</dbReference>
<dbReference type="PIRSF" id="PIRSF022536">
    <property type="entry name" value="A612L_SET"/>
    <property type="match status" value="1"/>
</dbReference>
<name>A0A326RTW9_9BACT</name>
<sequence>MNTSSSNPIYPSLTGHSDLYIAPAGEKGRGVFAARNFRKGELIERCCIIEFDQKDHYRYAGNILEHYVFLWDKRKKSLALALGFGSLYNHSSEPNCSYSREINRKTLLFRARQDIFPNQEITIHYGPAGESFNPKT</sequence>
<dbReference type="Gene3D" id="2.170.270.10">
    <property type="entry name" value="SET domain"/>
    <property type="match status" value="1"/>
</dbReference>